<accession>A9FU27</accession>
<protein>
    <recommendedName>
        <fullName evidence="2">DUF2169 domain-containing protein</fullName>
    </recommendedName>
</protein>
<dbReference type="STRING" id="448385.sce8420"/>
<feature type="region of interest" description="Disordered" evidence="1">
    <location>
        <begin position="218"/>
        <end position="247"/>
    </location>
</feature>
<keyword evidence="4" id="KW-1185">Reference proteome</keyword>
<dbReference type="InterPro" id="IPR018683">
    <property type="entry name" value="DUF2169"/>
</dbReference>
<gene>
    <name evidence="3" type="ordered locus">sce8420</name>
</gene>
<dbReference type="eggNOG" id="COG5351">
    <property type="taxonomic scope" value="Bacteria"/>
</dbReference>
<organism evidence="3 4">
    <name type="scientific">Sorangium cellulosum (strain So ce56)</name>
    <name type="common">Polyangium cellulosum (strain So ce56)</name>
    <dbReference type="NCBI Taxonomy" id="448385"/>
    <lineage>
        <taxon>Bacteria</taxon>
        <taxon>Pseudomonadati</taxon>
        <taxon>Myxococcota</taxon>
        <taxon>Polyangia</taxon>
        <taxon>Polyangiales</taxon>
        <taxon>Polyangiaceae</taxon>
        <taxon>Sorangium</taxon>
    </lineage>
</organism>
<dbReference type="EMBL" id="AM746676">
    <property type="protein sequence ID" value="CAN98590.1"/>
    <property type="molecule type" value="Genomic_DNA"/>
</dbReference>
<sequence>MSMQGPRSSSSSILPEQCHAGRESNRLCCDAPHRRHPRRRPPPLAMLAANATPFAALGFEQKHRDGAAMAVVAARGTLLLSPEGRLSIAPDQSLILADEYEGDPHATPMLRVGLLIPFKPAADVTLLADGHAPGGVAAHVWQVGARVGEYTRFLRAYAPRAFEPDAGGFRLSTGEPAARASIDYRSAAGGVVIGDPEGNVDARNPIGRGVLDRRHTPADRAYPAPTIDSEAEPVGDPAARPEPQGFGPVPPWWQFRSRFAGTYDDAWLATRHPQLPADFDYRFYQTAHPGLVLPGHLRGDERVELQGLTPGGGALAFTLPGHSLWAWFKWERGRRVPVRLHLDGMHIDVRGEPPWSVQLTWRAWVAMSQGFDRIDLAAASLEEAAALPWCDERGLVSPGSDA</sequence>
<evidence type="ECO:0000259" key="2">
    <source>
        <dbReference type="Pfam" id="PF09937"/>
    </source>
</evidence>
<reference evidence="3 4" key="1">
    <citation type="journal article" date="2007" name="Nat. Biotechnol.">
        <title>Complete genome sequence of the myxobacterium Sorangium cellulosum.</title>
        <authorList>
            <person name="Schneiker S."/>
            <person name="Perlova O."/>
            <person name="Kaiser O."/>
            <person name="Gerth K."/>
            <person name="Alici A."/>
            <person name="Altmeyer M.O."/>
            <person name="Bartels D."/>
            <person name="Bekel T."/>
            <person name="Beyer S."/>
            <person name="Bode E."/>
            <person name="Bode H.B."/>
            <person name="Bolten C.J."/>
            <person name="Choudhuri J.V."/>
            <person name="Doss S."/>
            <person name="Elnakady Y.A."/>
            <person name="Frank B."/>
            <person name="Gaigalat L."/>
            <person name="Goesmann A."/>
            <person name="Groeger C."/>
            <person name="Gross F."/>
            <person name="Jelsbak L."/>
            <person name="Jelsbak L."/>
            <person name="Kalinowski J."/>
            <person name="Kegler C."/>
            <person name="Knauber T."/>
            <person name="Konietzny S."/>
            <person name="Kopp M."/>
            <person name="Krause L."/>
            <person name="Krug D."/>
            <person name="Linke B."/>
            <person name="Mahmud T."/>
            <person name="Martinez-Arias R."/>
            <person name="McHardy A.C."/>
            <person name="Merai M."/>
            <person name="Meyer F."/>
            <person name="Mormann S."/>
            <person name="Munoz-Dorado J."/>
            <person name="Perez J."/>
            <person name="Pradella S."/>
            <person name="Rachid S."/>
            <person name="Raddatz G."/>
            <person name="Rosenau F."/>
            <person name="Rueckert C."/>
            <person name="Sasse F."/>
            <person name="Scharfe M."/>
            <person name="Schuster S.C."/>
            <person name="Suen G."/>
            <person name="Treuner-Lange A."/>
            <person name="Velicer G.J."/>
            <person name="Vorholter F.-J."/>
            <person name="Weissman K.J."/>
            <person name="Welch R.D."/>
            <person name="Wenzel S.C."/>
            <person name="Whitworth D.E."/>
            <person name="Wilhelm S."/>
            <person name="Wittmann C."/>
            <person name="Bloecker H."/>
            <person name="Puehler A."/>
            <person name="Mueller R."/>
        </authorList>
    </citation>
    <scope>NUCLEOTIDE SEQUENCE [LARGE SCALE GENOMIC DNA]</scope>
    <source>
        <strain evidence="4">So ce56</strain>
    </source>
</reference>
<name>A9FU27_SORC5</name>
<evidence type="ECO:0000313" key="3">
    <source>
        <dbReference type="EMBL" id="CAN98590.1"/>
    </source>
</evidence>
<evidence type="ECO:0000256" key="1">
    <source>
        <dbReference type="SAM" id="MobiDB-lite"/>
    </source>
</evidence>
<dbReference type="Pfam" id="PF09937">
    <property type="entry name" value="DUF2169"/>
    <property type="match status" value="1"/>
</dbReference>
<evidence type="ECO:0000313" key="4">
    <source>
        <dbReference type="Proteomes" id="UP000002139"/>
    </source>
</evidence>
<dbReference type="Proteomes" id="UP000002139">
    <property type="component" value="Chromosome"/>
</dbReference>
<proteinExistence type="predicted"/>
<dbReference type="KEGG" id="scl:sce8420"/>
<dbReference type="HOGENOM" id="CLU_045796_2_0_7"/>
<feature type="domain" description="DUF2169" evidence="2">
    <location>
        <begin position="66"/>
        <end position="362"/>
    </location>
</feature>
<dbReference type="AlphaFoldDB" id="A9FU27"/>